<sequence length="124" mass="13792">MILHSSKVLVARLLVNSPFVQSYVKYTATTVGRDKAYRFIQYFSRLLAYVLMRGGFSKEAITTAKTIQAVMTQTRKVLRLGRFIDALSMAAKTLTSKGDCVVRTLTALNRLAMAVYFATDTVGL</sequence>
<name>A0ACC1HU75_9FUNG</name>
<evidence type="ECO:0000313" key="2">
    <source>
        <dbReference type="Proteomes" id="UP001145114"/>
    </source>
</evidence>
<protein>
    <submittedName>
        <fullName evidence="1">Peroxisomal membrane protein PMP27</fullName>
    </submittedName>
</protein>
<gene>
    <name evidence="1" type="primary">PEX11_1</name>
    <name evidence="1" type="ORF">EV182_003617</name>
</gene>
<dbReference type="Proteomes" id="UP001145114">
    <property type="component" value="Unassembled WGS sequence"/>
</dbReference>
<dbReference type="EMBL" id="JAMZIH010000965">
    <property type="protein sequence ID" value="KAJ1678653.1"/>
    <property type="molecule type" value="Genomic_DNA"/>
</dbReference>
<accession>A0ACC1HU75</accession>
<comment type="caution">
    <text evidence="1">The sequence shown here is derived from an EMBL/GenBank/DDBJ whole genome shotgun (WGS) entry which is preliminary data.</text>
</comment>
<organism evidence="1 2">
    <name type="scientific">Spiromyces aspiralis</name>
    <dbReference type="NCBI Taxonomy" id="68401"/>
    <lineage>
        <taxon>Eukaryota</taxon>
        <taxon>Fungi</taxon>
        <taxon>Fungi incertae sedis</taxon>
        <taxon>Zoopagomycota</taxon>
        <taxon>Kickxellomycotina</taxon>
        <taxon>Kickxellomycetes</taxon>
        <taxon>Kickxellales</taxon>
        <taxon>Kickxellaceae</taxon>
        <taxon>Spiromyces</taxon>
    </lineage>
</organism>
<proteinExistence type="predicted"/>
<evidence type="ECO:0000313" key="1">
    <source>
        <dbReference type="EMBL" id="KAJ1678653.1"/>
    </source>
</evidence>
<feature type="non-terminal residue" evidence="1">
    <location>
        <position position="124"/>
    </location>
</feature>
<keyword evidence="2" id="KW-1185">Reference proteome</keyword>
<reference evidence="1" key="1">
    <citation type="submission" date="2022-06" db="EMBL/GenBank/DDBJ databases">
        <title>Phylogenomic reconstructions and comparative analyses of Kickxellomycotina fungi.</title>
        <authorList>
            <person name="Reynolds N.K."/>
            <person name="Stajich J.E."/>
            <person name="Barry K."/>
            <person name="Grigoriev I.V."/>
            <person name="Crous P."/>
            <person name="Smith M.E."/>
        </authorList>
    </citation>
    <scope>NUCLEOTIDE SEQUENCE</scope>
    <source>
        <strain evidence="1">RSA 2271</strain>
    </source>
</reference>